<evidence type="ECO:0000256" key="1">
    <source>
        <dbReference type="ARBA" id="ARBA00022679"/>
    </source>
</evidence>
<dbReference type="GO" id="GO:0032259">
    <property type="term" value="P:methylation"/>
    <property type="evidence" value="ECO:0007669"/>
    <property type="project" value="UniProtKB-KW"/>
</dbReference>
<dbReference type="CDD" id="cd02440">
    <property type="entry name" value="AdoMet_MTases"/>
    <property type="match status" value="1"/>
</dbReference>
<keyword evidence="1 3" id="KW-0808">Transferase</keyword>
<dbReference type="OrthoDB" id="1143568at2"/>
<evidence type="ECO:0000313" key="4">
    <source>
        <dbReference type="Proteomes" id="UP000315131"/>
    </source>
</evidence>
<protein>
    <submittedName>
        <fullName evidence="3">Class I SAM-dependent methyltransferase</fullName>
    </submittedName>
</protein>
<proteinExistence type="predicted"/>
<gene>
    <name evidence="3" type="ORF">FGM01_08460</name>
</gene>
<dbReference type="GO" id="GO:0008168">
    <property type="term" value="F:methyltransferase activity"/>
    <property type="evidence" value="ECO:0007669"/>
    <property type="project" value="UniProtKB-KW"/>
</dbReference>
<dbReference type="EMBL" id="VHSF01000002">
    <property type="protein sequence ID" value="TRO65426.1"/>
    <property type="molecule type" value="Genomic_DNA"/>
</dbReference>
<name>A0A550I377_9FLAO</name>
<dbReference type="InterPro" id="IPR029063">
    <property type="entry name" value="SAM-dependent_MTases_sf"/>
</dbReference>
<feature type="domain" description="Methyltransferase" evidence="2">
    <location>
        <begin position="63"/>
        <end position="153"/>
    </location>
</feature>
<dbReference type="Pfam" id="PF13649">
    <property type="entry name" value="Methyltransf_25"/>
    <property type="match status" value="1"/>
</dbReference>
<dbReference type="AlphaFoldDB" id="A0A550I377"/>
<evidence type="ECO:0000313" key="3">
    <source>
        <dbReference type="EMBL" id="TRO65426.1"/>
    </source>
</evidence>
<dbReference type="PANTHER" id="PTHR43861">
    <property type="entry name" value="TRANS-ACONITATE 2-METHYLTRANSFERASE-RELATED"/>
    <property type="match status" value="1"/>
</dbReference>
<dbReference type="Gene3D" id="3.40.50.150">
    <property type="entry name" value="Vaccinia Virus protein VP39"/>
    <property type="match status" value="1"/>
</dbReference>
<keyword evidence="4" id="KW-1185">Reference proteome</keyword>
<organism evidence="3 4">
    <name type="scientific">Christiangramia sabulilitoris</name>
    <dbReference type="NCBI Taxonomy" id="2583991"/>
    <lineage>
        <taxon>Bacteria</taxon>
        <taxon>Pseudomonadati</taxon>
        <taxon>Bacteroidota</taxon>
        <taxon>Flavobacteriia</taxon>
        <taxon>Flavobacteriales</taxon>
        <taxon>Flavobacteriaceae</taxon>
        <taxon>Christiangramia</taxon>
    </lineage>
</organism>
<accession>A0A550I377</accession>
<dbReference type="RefSeq" id="WP_143410742.1">
    <property type="nucleotide sequence ID" value="NZ_VHSF01000002.1"/>
</dbReference>
<evidence type="ECO:0000259" key="2">
    <source>
        <dbReference type="Pfam" id="PF13649"/>
    </source>
</evidence>
<sequence>MDKNKDIFGAAIKAFYKENDQTDITVHSPDFDDDIIPIDYLFREFDEMPQIEQIALQSCEGKVLDVGCGAGSHALYLQNIKNLDVKAIDTSPGAIEIARERGVRNAFCEDFFKIEKQTYDCILMLMNGSGIIGTLDNLPQFFAQAKTLLNAGGKILLDSSDLIFLFDDDDVNTDSYYGELSYQLSYKGLNSDHFDWLFIGQELLIKKANEHGFDCRIIAQGENHDFLASLNVR</sequence>
<dbReference type="InterPro" id="IPR041698">
    <property type="entry name" value="Methyltransf_25"/>
</dbReference>
<dbReference type="Proteomes" id="UP000315131">
    <property type="component" value="Unassembled WGS sequence"/>
</dbReference>
<comment type="caution">
    <text evidence="3">The sequence shown here is derived from an EMBL/GenBank/DDBJ whole genome shotgun (WGS) entry which is preliminary data.</text>
</comment>
<dbReference type="SUPFAM" id="SSF53335">
    <property type="entry name" value="S-adenosyl-L-methionine-dependent methyltransferases"/>
    <property type="match status" value="1"/>
</dbReference>
<keyword evidence="3" id="KW-0489">Methyltransferase</keyword>
<reference evidence="3 4" key="1">
    <citation type="submission" date="2019-06" db="EMBL/GenBank/DDBJ databases">
        <title>Gramella sabulilitoris sp. nov., isolated from a marine sand.</title>
        <authorList>
            <person name="Yoon J.-H."/>
        </authorList>
    </citation>
    <scope>NUCLEOTIDE SEQUENCE [LARGE SCALE GENOMIC DNA]</scope>
    <source>
        <strain evidence="3 4">HSMS-1</strain>
    </source>
</reference>